<comment type="cofactor">
    <cofactor evidence="17">
        <name>heme b</name>
        <dbReference type="ChEBI" id="CHEBI:60344"/>
    </cofactor>
    <text evidence="17">Binds 1 heme b (iron(II)-protoporphyrin IX) group per subunit.</text>
</comment>
<comment type="catalytic activity">
    <reaction evidence="1">
        <text>2 a phenolic donor + H2O2 = 2 a phenolic radical donor + 2 H2O</text>
        <dbReference type="Rhea" id="RHEA:56136"/>
        <dbReference type="ChEBI" id="CHEBI:15377"/>
        <dbReference type="ChEBI" id="CHEBI:16240"/>
        <dbReference type="ChEBI" id="CHEBI:139520"/>
        <dbReference type="ChEBI" id="CHEBI:139521"/>
        <dbReference type="EC" id="1.11.1.7"/>
    </reaction>
</comment>
<evidence type="ECO:0000256" key="7">
    <source>
        <dbReference type="ARBA" id="ARBA00022617"/>
    </source>
</evidence>
<evidence type="ECO:0000256" key="19">
    <source>
        <dbReference type="PIRSR" id="PIRSR600823-5"/>
    </source>
</evidence>
<feature type="binding site" evidence="17">
    <location>
        <position position="450"/>
    </location>
    <ligand>
        <name>Ca(2+)</name>
        <dbReference type="ChEBI" id="CHEBI:29108"/>
        <label>2</label>
    </ligand>
</feature>
<dbReference type="GO" id="GO:0005576">
    <property type="term" value="C:extracellular region"/>
    <property type="evidence" value="ECO:0007669"/>
    <property type="project" value="UniProtKB-SubCell"/>
</dbReference>
<evidence type="ECO:0000256" key="12">
    <source>
        <dbReference type="ARBA" id="ARBA00023157"/>
    </source>
</evidence>
<dbReference type="InterPro" id="IPR000823">
    <property type="entry name" value="Peroxidase_pln"/>
</dbReference>
<dbReference type="Gene3D" id="1.10.420.10">
    <property type="entry name" value="Peroxidase, domain 2"/>
    <property type="match status" value="1"/>
</dbReference>
<keyword evidence="20" id="KW-0812">Transmembrane</keyword>
<feature type="domain" description="Plant heme peroxidase family profile" evidence="21">
    <location>
        <begin position="286"/>
        <end position="582"/>
    </location>
</feature>
<feature type="site" description="Transition state stabilizer" evidence="18">
    <location>
        <position position="308"/>
    </location>
</feature>
<dbReference type="CDD" id="cd00693">
    <property type="entry name" value="secretory_peroxidase"/>
    <property type="match status" value="1"/>
</dbReference>
<dbReference type="Proteomes" id="UP000251960">
    <property type="component" value="Chromosome 3"/>
</dbReference>
<keyword evidence="12 19" id="KW-1015">Disulfide bond</keyword>
<feature type="binding site" evidence="17">
    <location>
        <position position="313"/>
    </location>
    <ligand>
        <name>Ca(2+)</name>
        <dbReference type="ChEBI" id="CHEBI:29108"/>
        <label>1</label>
    </ligand>
</feature>
<evidence type="ECO:0000256" key="3">
    <source>
        <dbReference type="ARBA" id="ARBA00004613"/>
    </source>
</evidence>
<dbReference type="PRINTS" id="PR00458">
    <property type="entry name" value="PEROXIDASE"/>
</dbReference>
<dbReference type="PRINTS" id="PR00461">
    <property type="entry name" value="PLPEROXIDASE"/>
</dbReference>
<keyword evidence="7" id="KW-0349">Heme</keyword>
<evidence type="ECO:0000256" key="13">
    <source>
        <dbReference type="ARBA" id="ARBA00023283"/>
    </source>
</evidence>
<sequence length="585" mass="63347">MIGKRSMDKSRSAGLPPEVSFMLDLWYEETLLRYYAPALGFLMFAVGVNSSAKDLIETIKRPDAIAAGYIGQFVKLVTVDDPFITTDYIPLDLLRSSSPRTDPSHRRRGHSLLKLVWSDLNCASAQVSGGSTGSWPGSPSRNVGKIDEASKLRRTVSDIKHNVQTQLSENAKTNKRVTGIRKELQKLHREAIQNTINSVTMVATLIASIAFVVIFNLPGQYFQDVNSGGDIGEAQTAMIVSEAVVVETCRTGRTKHLPSRGRALSKQPAAEAFAGAAGGVQRRGNQIVANVTAAQYRDFPAAGPAVLRLFHHDCFVEGCDASILIAPTADAAAPARPPPPRVERDMEENRNLPQEAFDTVELAKAAVESKCPGIVSCADVLALAARDYVQLVGGPYYAVKKGRKDSKVSLAGKVRGSLPRANSTVDELLRVFAGKGLGAADLVALSGAHTVGFAHCVHVLGRIYDFRGTRRPDPVMDARLVKALRMSCPSSGGSARVVVPFDVSTPFQFDHAYYANLQARLGLLASDQALFLDARTRPLVQDLAANKTRFFQAFVASMDRMGSIRIKKGRKGEVRKVCSQHLFSA</sequence>
<evidence type="ECO:0000256" key="17">
    <source>
        <dbReference type="PIRSR" id="PIRSR600823-3"/>
    </source>
</evidence>
<evidence type="ECO:0000256" key="1">
    <source>
        <dbReference type="ARBA" id="ARBA00000189"/>
    </source>
</evidence>
<feature type="binding site" evidence="17">
    <location>
        <position position="318"/>
    </location>
    <ligand>
        <name>Ca(2+)</name>
        <dbReference type="ChEBI" id="CHEBI:29108"/>
        <label>1</label>
    </ligand>
</feature>
<feature type="active site" description="Proton acceptor" evidence="15">
    <location>
        <position position="312"/>
    </location>
</feature>
<dbReference type="FunFam" id="1.10.420.10:FF:000001">
    <property type="entry name" value="Peroxidase"/>
    <property type="match status" value="1"/>
</dbReference>
<feature type="binding site" evidence="17">
    <location>
        <position position="505"/>
    </location>
    <ligand>
        <name>Ca(2+)</name>
        <dbReference type="ChEBI" id="CHEBI:29108"/>
        <label>2</label>
    </ligand>
</feature>
<evidence type="ECO:0000256" key="5">
    <source>
        <dbReference type="ARBA" id="ARBA00022525"/>
    </source>
</evidence>
<dbReference type="SUPFAM" id="SSF48113">
    <property type="entry name" value="Heme-dependent peroxidases"/>
    <property type="match status" value="1"/>
</dbReference>
<comment type="caution">
    <text evidence="22">The sequence shown here is derived from an EMBL/GenBank/DDBJ whole genome shotgun (WGS) entry which is preliminary data.</text>
</comment>
<gene>
    <name evidence="22" type="primary">PER19</name>
    <name evidence="22" type="ORF">Zm00014a_033134</name>
</gene>
<keyword evidence="5" id="KW-0964">Secreted</keyword>
<reference evidence="22" key="1">
    <citation type="journal article" date="2018" name="Nat. Genet.">
        <title>Extensive intraspecific gene order and gene structural variations between Mo17 and other maize genomes.</title>
        <authorList>
            <person name="Sun S."/>
            <person name="Zhou Y."/>
            <person name="Chen J."/>
            <person name="Shi J."/>
            <person name="Zhao H."/>
            <person name="Zhao H."/>
            <person name="Song W."/>
            <person name="Zhang M."/>
            <person name="Cui Y."/>
            <person name="Dong X."/>
            <person name="Liu H."/>
            <person name="Ma X."/>
            <person name="Jiao Y."/>
            <person name="Wang B."/>
            <person name="Wei X."/>
            <person name="Stein J.C."/>
            <person name="Glaubitz J.C."/>
            <person name="Lu F."/>
            <person name="Yu G."/>
            <person name="Liang C."/>
            <person name="Fengler K."/>
            <person name="Li B."/>
            <person name="Rafalski A."/>
            <person name="Schnable P.S."/>
            <person name="Ware D.H."/>
            <person name="Buckler E.S."/>
            <person name="Lai J."/>
        </authorList>
    </citation>
    <scope>NUCLEOTIDE SEQUENCE [LARGE SCALE GENOMIC DNA]</scope>
    <source>
        <tissue evidence="22">Seedling</tissue>
    </source>
</reference>
<comment type="function">
    <text evidence="2">Removal of H(2)O(2), oxidation of toxic reductants, biosynthesis and degradation of lignin, suberization, auxin catabolism, response to environmental stresses such as wounding, pathogen attack and oxidative stress. These functions might be dependent on each isozyme/isoform in each plant tissue.</text>
</comment>
<comment type="similarity">
    <text evidence="4">Belongs to the peroxidase family. Ascorbate peroxidase subfamily.</text>
</comment>
<dbReference type="GO" id="GO:0006979">
    <property type="term" value="P:response to oxidative stress"/>
    <property type="evidence" value="ECO:0007669"/>
    <property type="project" value="InterPro"/>
</dbReference>
<evidence type="ECO:0000256" key="2">
    <source>
        <dbReference type="ARBA" id="ARBA00002322"/>
    </source>
</evidence>
<feature type="binding site" evidence="16">
    <location>
        <position position="419"/>
    </location>
    <ligand>
        <name>substrate</name>
    </ligand>
</feature>
<dbReference type="GO" id="GO:0140825">
    <property type="term" value="F:lactoperoxidase activity"/>
    <property type="evidence" value="ECO:0007669"/>
    <property type="project" value="UniProtKB-EC"/>
</dbReference>
<evidence type="ECO:0000256" key="11">
    <source>
        <dbReference type="ARBA" id="ARBA00023004"/>
    </source>
</evidence>
<evidence type="ECO:0000256" key="20">
    <source>
        <dbReference type="SAM" id="Phobius"/>
    </source>
</evidence>
<accession>A0A3L6FL32</accession>
<evidence type="ECO:0000256" key="15">
    <source>
        <dbReference type="PIRSR" id="PIRSR600823-1"/>
    </source>
</evidence>
<evidence type="ECO:0000313" key="22">
    <source>
        <dbReference type="EMBL" id="PWZ33673.1"/>
    </source>
</evidence>
<keyword evidence="10" id="KW-0560">Oxidoreductase</keyword>
<feature type="binding site" evidence="17">
    <location>
        <position position="510"/>
    </location>
    <ligand>
        <name>Ca(2+)</name>
        <dbReference type="ChEBI" id="CHEBI:29108"/>
        <label>2</label>
    </ligand>
</feature>
<feature type="binding site" evidence="17">
    <location>
        <position position="320"/>
    </location>
    <ligand>
        <name>Ca(2+)</name>
        <dbReference type="ChEBI" id="CHEBI:29108"/>
        <label>1</label>
    </ligand>
</feature>
<evidence type="ECO:0000256" key="6">
    <source>
        <dbReference type="ARBA" id="ARBA00022559"/>
    </source>
</evidence>
<evidence type="ECO:0000256" key="16">
    <source>
        <dbReference type="PIRSR" id="PIRSR600823-2"/>
    </source>
</evidence>
<dbReference type="EMBL" id="NCVQ01000004">
    <property type="protein sequence ID" value="PWZ33673.1"/>
    <property type="molecule type" value="Genomic_DNA"/>
</dbReference>
<keyword evidence="14" id="KW-0376">Hydrogen peroxide</keyword>
<feature type="binding site" evidence="17">
    <location>
        <position position="343"/>
    </location>
    <ligand>
        <name>Ca(2+)</name>
        <dbReference type="ChEBI" id="CHEBI:29108"/>
        <label>1</label>
    </ligand>
</feature>
<dbReference type="InterPro" id="IPR019793">
    <property type="entry name" value="Peroxidases_heam-ligand_BS"/>
</dbReference>
<keyword evidence="6 22" id="KW-0575">Peroxidase</keyword>
<dbReference type="Gene3D" id="1.10.520.10">
    <property type="match status" value="1"/>
</dbReference>
<feature type="transmembrane region" description="Helical" evidence="20">
    <location>
        <begin position="196"/>
        <end position="217"/>
    </location>
</feature>
<dbReference type="InterPro" id="IPR002016">
    <property type="entry name" value="Haem_peroxidase"/>
</dbReference>
<dbReference type="PROSITE" id="PS50873">
    <property type="entry name" value="PEROXIDASE_4"/>
    <property type="match status" value="1"/>
</dbReference>
<name>A0A3L6FL32_MAIZE</name>
<keyword evidence="8 17" id="KW-0479">Metal-binding</keyword>
<keyword evidence="20" id="KW-0472">Membrane</keyword>
<feature type="disulfide bond" evidence="19">
    <location>
        <begin position="314"/>
        <end position="319"/>
    </location>
</feature>
<keyword evidence="20" id="KW-1133">Transmembrane helix</keyword>
<dbReference type="Pfam" id="PF13962">
    <property type="entry name" value="PGG"/>
    <property type="match status" value="1"/>
</dbReference>
<proteinExistence type="inferred from homology"/>
<dbReference type="InterPro" id="IPR026961">
    <property type="entry name" value="PGG_dom"/>
</dbReference>
<dbReference type="Pfam" id="PF00141">
    <property type="entry name" value="peroxidase"/>
    <property type="match status" value="1"/>
</dbReference>
<evidence type="ECO:0000256" key="14">
    <source>
        <dbReference type="ARBA" id="ARBA00023324"/>
    </source>
</evidence>
<dbReference type="InterPro" id="IPR033905">
    <property type="entry name" value="Secretory_peroxidase"/>
</dbReference>
<feature type="binding site" evidence="17">
    <location>
        <position position="316"/>
    </location>
    <ligand>
        <name>Ca(2+)</name>
        <dbReference type="ChEBI" id="CHEBI:29108"/>
        <label>1</label>
    </ligand>
</feature>
<dbReference type="PANTHER" id="PTHR31517">
    <property type="match status" value="1"/>
</dbReference>
<evidence type="ECO:0000256" key="18">
    <source>
        <dbReference type="PIRSR" id="PIRSR600823-4"/>
    </source>
</evidence>
<evidence type="ECO:0000256" key="8">
    <source>
        <dbReference type="ARBA" id="ARBA00022723"/>
    </source>
</evidence>
<feature type="binding site" evidence="17">
    <location>
        <position position="322"/>
    </location>
    <ligand>
        <name>Ca(2+)</name>
        <dbReference type="ChEBI" id="CHEBI:29108"/>
        <label>1</label>
    </ligand>
</feature>
<organism evidence="22">
    <name type="scientific">Zea mays</name>
    <name type="common">Maize</name>
    <dbReference type="NCBI Taxonomy" id="4577"/>
    <lineage>
        <taxon>Eukaryota</taxon>
        <taxon>Viridiplantae</taxon>
        <taxon>Streptophyta</taxon>
        <taxon>Embryophyta</taxon>
        <taxon>Tracheophyta</taxon>
        <taxon>Spermatophyta</taxon>
        <taxon>Magnoliopsida</taxon>
        <taxon>Liliopsida</taxon>
        <taxon>Poales</taxon>
        <taxon>Poaceae</taxon>
        <taxon>PACMAD clade</taxon>
        <taxon>Panicoideae</taxon>
        <taxon>Andropogonodae</taxon>
        <taxon>Andropogoneae</taxon>
        <taxon>Tripsacinae</taxon>
        <taxon>Zea</taxon>
    </lineage>
</organism>
<keyword evidence="13" id="KW-0873">Pyrrolidone carboxylic acid</keyword>
<dbReference type="GO" id="GO:0020037">
    <property type="term" value="F:heme binding"/>
    <property type="evidence" value="ECO:0007669"/>
    <property type="project" value="InterPro"/>
</dbReference>
<comment type="cofactor">
    <cofactor evidence="17">
        <name>Ca(2+)</name>
        <dbReference type="ChEBI" id="CHEBI:29108"/>
    </cofactor>
    <text evidence="17">Binds 2 calcium ions per subunit.</text>
</comment>
<evidence type="ECO:0000256" key="9">
    <source>
        <dbReference type="ARBA" id="ARBA00022837"/>
    </source>
</evidence>
<protein>
    <submittedName>
        <fullName evidence="22">Peroxidase 19</fullName>
    </submittedName>
</protein>
<comment type="subcellular location">
    <subcellularLocation>
        <location evidence="3">Secreted</location>
    </subcellularLocation>
</comment>
<dbReference type="GO" id="GO:0046872">
    <property type="term" value="F:metal ion binding"/>
    <property type="evidence" value="ECO:0007669"/>
    <property type="project" value="UniProtKB-KW"/>
</dbReference>
<evidence type="ECO:0000256" key="10">
    <source>
        <dbReference type="ARBA" id="ARBA00023002"/>
    </source>
</evidence>
<keyword evidence="11 17" id="KW-0408">Iron</keyword>
<dbReference type="PANTHER" id="PTHR31517:SF59">
    <property type="entry name" value="PEROXIDASE"/>
    <property type="match status" value="1"/>
</dbReference>
<dbReference type="ExpressionAtlas" id="A0A3L6FL32">
    <property type="expression patterns" value="baseline and differential"/>
</dbReference>
<dbReference type="PROSITE" id="PS00435">
    <property type="entry name" value="PEROXIDASE_1"/>
    <property type="match status" value="1"/>
</dbReference>
<dbReference type="InterPro" id="IPR010255">
    <property type="entry name" value="Haem_peroxidase_sf"/>
</dbReference>
<feature type="disulfide bond" evidence="19">
    <location>
        <begin position="456"/>
        <end position="488"/>
    </location>
</feature>
<feature type="binding site" description="axial binding residue" evidence="17">
    <location>
        <position position="449"/>
    </location>
    <ligand>
        <name>heme b</name>
        <dbReference type="ChEBI" id="CHEBI:60344"/>
    </ligand>
    <ligandPart>
        <name>Fe</name>
        <dbReference type="ChEBI" id="CHEBI:18248"/>
    </ligandPart>
</feature>
<evidence type="ECO:0000256" key="4">
    <source>
        <dbReference type="ARBA" id="ARBA00006873"/>
    </source>
</evidence>
<feature type="binding site" evidence="17">
    <location>
        <position position="502"/>
    </location>
    <ligand>
        <name>Ca(2+)</name>
        <dbReference type="ChEBI" id="CHEBI:29108"/>
        <label>2</label>
    </ligand>
</feature>
<dbReference type="GO" id="GO:0042744">
    <property type="term" value="P:hydrogen peroxide catabolic process"/>
    <property type="evidence" value="ECO:0007669"/>
    <property type="project" value="UniProtKB-KW"/>
</dbReference>
<keyword evidence="9 17" id="KW-0106">Calcium</keyword>
<feature type="transmembrane region" description="Helical" evidence="20">
    <location>
        <begin position="34"/>
        <end position="52"/>
    </location>
</feature>
<feature type="disulfide bond" evidence="19">
    <location>
        <begin position="377"/>
        <end position="578"/>
    </location>
</feature>
<dbReference type="AlphaFoldDB" id="A0A3L6FL32"/>
<evidence type="ECO:0000259" key="21">
    <source>
        <dbReference type="PROSITE" id="PS50873"/>
    </source>
</evidence>